<evidence type="ECO:0000256" key="1">
    <source>
        <dbReference type="ARBA" id="ARBA00022491"/>
    </source>
</evidence>
<name>A0A9D4U4D2_ADICA</name>
<keyword evidence="5" id="KW-1185">Reference proteome</keyword>
<evidence type="ECO:0000259" key="3">
    <source>
        <dbReference type="SMART" id="SM00761"/>
    </source>
</evidence>
<dbReference type="OrthoDB" id="1748418at2759"/>
<dbReference type="PANTHER" id="PTHR12346">
    <property type="entry name" value="SIN3B-RELATED"/>
    <property type="match status" value="1"/>
</dbReference>
<dbReference type="GO" id="GO:0000122">
    <property type="term" value="P:negative regulation of transcription by RNA polymerase II"/>
    <property type="evidence" value="ECO:0007669"/>
    <property type="project" value="TreeGrafter"/>
</dbReference>
<dbReference type="Proteomes" id="UP000886520">
    <property type="component" value="Chromosome 23"/>
</dbReference>
<accession>A0A9D4U4D2</accession>
<dbReference type="PANTHER" id="PTHR12346:SF0">
    <property type="entry name" value="SIN3A, ISOFORM G"/>
    <property type="match status" value="1"/>
</dbReference>
<organism evidence="4 5">
    <name type="scientific">Adiantum capillus-veneris</name>
    <name type="common">Maidenhair fern</name>
    <dbReference type="NCBI Taxonomy" id="13818"/>
    <lineage>
        <taxon>Eukaryota</taxon>
        <taxon>Viridiplantae</taxon>
        <taxon>Streptophyta</taxon>
        <taxon>Embryophyta</taxon>
        <taxon>Tracheophyta</taxon>
        <taxon>Polypodiopsida</taxon>
        <taxon>Polypodiidae</taxon>
        <taxon>Polypodiales</taxon>
        <taxon>Pteridineae</taxon>
        <taxon>Pteridaceae</taxon>
        <taxon>Vittarioideae</taxon>
        <taxon>Adiantum</taxon>
    </lineage>
</organism>
<evidence type="ECO:0000256" key="2">
    <source>
        <dbReference type="SAM" id="MobiDB-lite"/>
    </source>
</evidence>
<gene>
    <name evidence="4" type="ORF">GOP47_0023650</name>
</gene>
<proteinExistence type="predicted"/>
<keyword evidence="1" id="KW-0678">Repressor</keyword>
<dbReference type="InterPro" id="IPR039774">
    <property type="entry name" value="Sin3-like"/>
</dbReference>
<dbReference type="GO" id="GO:0000785">
    <property type="term" value="C:chromatin"/>
    <property type="evidence" value="ECO:0007669"/>
    <property type="project" value="TreeGrafter"/>
</dbReference>
<evidence type="ECO:0000313" key="5">
    <source>
        <dbReference type="Proteomes" id="UP000886520"/>
    </source>
</evidence>
<dbReference type="SMART" id="SM00761">
    <property type="entry name" value="HDAC_interact"/>
    <property type="match status" value="1"/>
</dbReference>
<reference evidence="4" key="1">
    <citation type="submission" date="2021-01" db="EMBL/GenBank/DDBJ databases">
        <title>Adiantum capillus-veneris genome.</title>
        <authorList>
            <person name="Fang Y."/>
            <person name="Liao Q."/>
        </authorList>
    </citation>
    <scope>NUCLEOTIDE SEQUENCE</scope>
    <source>
        <strain evidence="4">H3</strain>
        <tissue evidence="4">Leaf</tissue>
    </source>
</reference>
<sequence>MGCANHPIRNKKRDAVHRGQLQSLSRKRDLRTSSLSKVQPWCKSVLNLDLSSSMTCTPSYRLLPIKYMRQASTLHPLRAAVLNDHWVCVPSDHQNFHLGRNKKSTYEKKLQDCEEDCCELDVLLESTRAAIRRMEVLFQRLSTGGDISLVDTYLTVLDWRCCNGITDECGANLEYTVRRDPSATLPLVIEKLKSKQEKLLAAQEGLFKSMKEAFLKEGASEVRVDTKCDSL</sequence>
<feature type="region of interest" description="Disordered" evidence="2">
    <location>
        <begin position="1"/>
        <end position="23"/>
    </location>
</feature>
<dbReference type="GO" id="GO:0000118">
    <property type="term" value="C:histone deacetylase complex"/>
    <property type="evidence" value="ECO:0007669"/>
    <property type="project" value="TreeGrafter"/>
</dbReference>
<dbReference type="InterPro" id="IPR013194">
    <property type="entry name" value="HDAC_interact_dom"/>
</dbReference>
<comment type="caution">
    <text evidence="4">The sequence shown here is derived from an EMBL/GenBank/DDBJ whole genome shotgun (WGS) entry which is preliminary data.</text>
</comment>
<dbReference type="GO" id="GO:0003714">
    <property type="term" value="F:transcription corepressor activity"/>
    <property type="evidence" value="ECO:0007669"/>
    <property type="project" value="InterPro"/>
</dbReference>
<dbReference type="AlphaFoldDB" id="A0A9D4U4D2"/>
<dbReference type="EMBL" id="JABFUD020000023">
    <property type="protein sequence ID" value="KAI5061145.1"/>
    <property type="molecule type" value="Genomic_DNA"/>
</dbReference>
<evidence type="ECO:0000313" key="4">
    <source>
        <dbReference type="EMBL" id="KAI5061145.1"/>
    </source>
</evidence>
<protein>
    <recommendedName>
        <fullName evidence="3">Histone deacetylase interacting domain-containing protein</fullName>
    </recommendedName>
</protein>
<feature type="domain" description="Histone deacetylase interacting" evidence="3">
    <location>
        <begin position="52"/>
        <end position="151"/>
    </location>
</feature>
<dbReference type="Pfam" id="PF08295">
    <property type="entry name" value="Sin3_corepress"/>
    <property type="match status" value="1"/>
</dbReference>